<dbReference type="InterPro" id="IPR057538">
    <property type="entry name" value="RXYLT1_C"/>
</dbReference>
<feature type="transmembrane region" description="Helical" evidence="1">
    <location>
        <begin position="12"/>
        <end position="30"/>
    </location>
</feature>
<keyword evidence="1 4" id="KW-0812">Transmembrane</keyword>
<accession>A0A3S3RK13</accession>
<dbReference type="AlphaFoldDB" id="A0A3S3RK13"/>
<sequence>MRNVLKKVSIFVFIFNLVFTVFTVYIFFIYERNERSLRANDEIAIETSKTRHYFDEQKWNELNHASLEGGFEERRDSEKLFANNVTNQTWFTFEIWSKAAIGVYLWEHILKGAVDKRADREFYVHGFKKIGNFKIKFRSGPSLNVASLRQYLTNEAKIKNFLSSKSKTVTKNIVLVINGRDEDKVKYSKSYLNELMSLRNDHNADRFQIGLVMLGNENCFNNWIKPYLEKYGGIAKFLFIVYDWNAIDNESIFQWPLGVATYRNFPNLNSNNHFSLKSYRPYFCNFLGSIYKNSSREELYNLLKKLNLSEKCLIKPRWEWQPIESPESMQFYVEALKTSDLTLSPIGMNHECYRIYEAMTYGSVPILEENLNHVRGKRSMCDQKSAYRLLKSDNSPLIFIKNWTLEFPLLLRRENELSLEAKIERRINLVNWYNRFKVKLRDQFLNVIREKFFMIQQE</sequence>
<dbReference type="GO" id="GO:0035269">
    <property type="term" value="P:protein O-linked glycosylation via mannose"/>
    <property type="evidence" value="ECO:0007669"/>
    <property type="project" value="InterPro"/>
</dbReference>
<protein>
    <submittedName>
        <fullName evidence="4">Transmembrane protein 5-like protein</fullName>
    </submittedName>
</protein>
<evidence type="ECO:0000313" key="4">
    <source>
        <dbReference type="EMBL" id="RWS02162.1"/>
    </source>
</evidence>
<organism evidence="4 6">
    <name type="scientific">Dinothrombium tinctorium</name>
    <dbReference type="NCBI Taxonomy" id="1965070"/>
    <lineage>
        <taxon>Eukaryota</taxon>
        <taxon>Metazoa</taxon>
        <taxon>Ecdysozoa</taxon>
        <taxon>Arthropoda</taxon>
        <taxon>Chelicerata</taxon>
        <taxon>Arachnida</taxon>
        <taxon>Acari</taxon>
        <taxon>Acariformes</taxon>
        <taxon>Trombidiformes</taxon>
        <taxon>Prostigmata</taxon>
        <taxon>Anystina</taxon>
        <taxon>Parasitengona</taxon>
        <taxon>Trombidioidea</taxon>
        <taxon>Trombidiidae</taxon>
        <taxon>Dinothrombium</taxon>
    </lineage>
</organism>
<reference evidence="4" key="2">
    <citation type="submission" date="2018-11" db="EMBL/GenBank/DDBJ databases">
        <title>Trombidioid mite genomics.</title>
        <authorList>
            <person name="Dong X."/>
        </authorList>
    </citation>
    <scope>NUCLEOTIDE SEQUENCE</scope>
    <source>
        <strain evidence="4">UoL-WK</strain>
    </source>
</reference>
<dbReference type="Pfam" id="PF24785">
    <property type="entry name" value="RXYLT1_C"/>
    <property type="match status" value="1"/>
</dbReference>
<dbReference type="GO" id="GO:0120053">
    <property type="term" value="F:ribitol beta-1,4-xylosyltransferase activity"/>
    <property type="evidence" value="ECO:0007669"/>
    <property type="project" value="InterPro"/>
</dbReference>
<evidence type="ECO:0000259" key="3">
    <source>
        <dbReference type="Pfam" id="PF24786"/>
    </source>
</evidence>
<feature type="domain" description="RXYLT1 C-terminal" evidence="2">
    <location>
        <begin position="262"/>
        <end position="453"/>
    </location>
</feature>
<keyword evidence="1" id="KW-0472">Membrane</keyword>
<dbReference type="OrthoDB" id="8560686at2759"/>
<keyword evidence="6" id="KW-1185">Reference proteome</keyword>
<evidence type="ECO:0000313" key="6">
    <source>
        <dbReference type="Proteomes" id="UP000285301"/>
    </source>
</evidence>
<dbReference type="EMBL" id="NCKU01006493">
    <property type="protein sequence ID" value="RWS03448.1"/>
    <property type="molecule type" value="Genomic_DNA"/>
</dbReference>
<dbReference type="Proteomes" id="UP000285301">
    <property type="component" value="Unassembled WGS sequence"/>
</dbReference>
<feature type="domain" description="RXYLT1 N-terminal" evidence="3">
    <location>
        <begin position="94"/>
        <end position="256"/>
    </location>
</feature>
<proteinExistence type="predicted"/>
<dbReference type="GO" id="GO:0005794">
    <property type="term" value="C:Golgi apparatus"/>
    <property type="evidence" value="ECO:0007669"/>
    <property type="project" value="TreeGrafter"/>
</dbReference>
<dbReference type="PANTHER" id="PTHR15576:SF1">
    <property type="entry name" value="RIBITOL-5-PHOSPHATE XYLOSYLTRANSFERASE 1"/>
    <property type="match status" value="1"/>
</dbReference>
<dbReference type="InterPro" id="IPR055286">
    <property type="entry name" value="RXYLT1-like"/>
</dbReference>
<keyword evidence="1" id="KW-1133">Transmembrane helix</keyword>
<evidence type="ECO:0000256" key="1">
    <source>
        <dbReference type="SAM" id="Phobius"/>
    </source>
</evidence>
<name>A0A3S3RK13_9ACAR</name>
<dbReference type="PANTHER" id="PTHR15576">
    <property type="entry name" value="RIBITOL-5-PHOSPHATE XYLOSYLTRANSFERASE 1"/>
    <property type="match status" value="1"/>
</dbReference>
<reference evidence="4 6" key="1">
    <citation type="journal article" date="2018" name="Gigascience">
        <title>Genomes of trombidid mites reveal novel predicted allergens and laterally-transferred genes associated with secondary metabolism.</title>
        <authorList>
            <person name="Dong X."/>
            <person name="Chaisiri K."/>
            <person name="Xia D."/>
            <person name="Armstrong S.D."/>
            <person name="Fang Y."/>
            <person name="Donnelly M.J."/>
            <person name="Kadowaki T."/>
            <person name="McGarry J.W."/>
            <person name="Darby A.C."/>
            <person name="Makepeace B.L."/>
        </authorList>
    </citation>
    <scope>NUCLEOTIDE SEQUENCE [LARGE SCALE GENOMIC DNA]</scope>
    <source>
        <strain evidence="4">UoL-WK</strain>
    </source>
</reference>
<dbReference type="EMBL" id="NCKU01008081">
    <property type="protein sequence ID" value="RWS02162.1"/>
    <property type="molecule type" value="Genomic_DNA"/>
</dbReference>
<comment type="caution">
    <text evidence="4">The sequence shown here is derived from an EMBL/GenBank/DDBJ whole genome shotgun (WGS) entry which is preliminary data.</text>
</comment>
<gene>
    <name evidence="4" type="ORF">B4U79_04484</name>
    <name evidence="5" type="ORF">B4U79_11211</name>
</gene>
<dbReference type="Pfam" id="PF24786">
    <property type="entry name" value="RXYLT1_N"/>
    <property type="match status" value="1"/>
</dbReference>
<evidence type="ECO:0000313" key="5">
    <source>
        <dbReference type="EMBL" id="RWS03448.1"/>
    </source>
</evidence>
<dbReference type="STRING" id="1965070.A0A3S3RK13"/>
<evidence type="ECO:0000259" key="2">
    <source>
        <dbReference type="Pfam" id="PF24785"/>
    </source>
</evidence>
<dbReference type="InterPro" id="IPR057539">
    <property type="entry name" value="RXYLT1_N"/>
</dbReference>